<dbReference type="InterPro" id="IPR003741">
    <property type="entry name" value="LUD_dom"/>
</dbReference>
<dbReference type="Proteomes" id="UP000319449">
    <property type="component" value="Unassembled WGS sequence"/>
</dbReference>
<dbReference type="OrthoDB" id="9794187at2"/>
<keyword evidence="3" id="KW-1185">Reference proteome</keyword>
<proteinExistence type="predicted"/>
<dbReference type="EMBL" id="VLLN01000006">
    <property type="protein sequence ID" value="TWJ19899.1"/>
    <property type="molecule type" value="Genomic_DNA"/>
</dbReference>
<dbReference type="RefSeq" id="WP_145020233.1">
    <property type="nucleotide sequence ID" value="NZ_VLLN01000006.1"/>
</dbReference>
<accession>A0A562VPN1</accession>
<protein>
    <submittedName>
        <fullName evidence="2">L-lactate dehydrogenase complex protein LldG</fullName>
    </submittedName>
</protein>
<dbReference type="AlphaFoldDB" id="A0A562VPN1"/>
<name>A0A562VPN1_9BACT</name>
<evidence type="ECO:0000313" key="2">
    <source>
        <dbReference type="EMBL" id="TWJ19899.1"/>
    </source>
</evidence>
<organism evidence="2 3">
    <name type="scientific">Geobacter argillaceus</name>
    <dbReference type="NCBI Taxonomy" id="345631"/>
    <lineage>
        <taxon>Bacteria</taxon>
        <taxon>Pseudomonadati</taxon>
        <taxon>Thermodesulfobacteriota</taxon>
        <taxon>Desulfuromonadia</taxon>
        <taxon>Geobacterales</taxon>
        <taxon>Geobacteraceae</taxon>
        <taxon>Geobacter</taxon>
    </lineage>
</organism>
<dbReference type="SUPFAM" id="SSF100950">
    <property type="entry name" value="NagB/RpiA/CoA transferase-like"/>
    <property type="match status" value="1"/>
</dbReference>
<dbReference type="InterPro" id="IPR024185">
    <property type="entry name" value="FTHF_cligase-like_sf"/>
</dbReference>
<gene>
    <name evidence="2" type="ORF">JN12_01389</name>
</gene>
<evidence type="ECO:0000313" key="3">
    <source>
        <dbReference type="Proteomes" id="UP000319449"/>
    </source>
</evidence>
<dbReference type="Gene3D" id="3.40.50.10420">
    <property type="entry name" value="NagB/RpiA/CoA transferase-like"/>
    <property type="match status" value="1"/>
</dbReference>
<dbReference type="PANTHER" id="PTHR43682:SF1">
    <property type="entry name" value="LACTATE UTILIZATION PROTEIN C"/>
    <property type="match status" value="1"/>
</dbReference>
<comment type="caution">
    <text evidence="2">The sequence shown here is derived from an EMBL/GenBank/DDBJ whole genome shotgun (WGS) entry which is preliminary data.</text>
</comment>
<dbReference type="InterPro" id="IPR037171">
    <property type="entry name" value="NagB/RpiA_transferase-like"/>
</dbReference>
<feature type="domain" description="LUD" evidence="1">
    <location>
        <begin position="3"/>
        <end position="176"/>
    </location>
</feature>
<evidence type="ECO:0000259" key="1">
    <source>
        <dbReference type="Pfam" id="PF02589"/>
    </source>
</evidence>
<dbReference type="Pfam" id="PF02589">
    <property type="entry name" value="LUD_dom"/>
    <property type="match status" value="1"/>
</dbReference>
<reference evidence="2 3" key="1">
    <citation type="submission" date="2019-07" db="EMBL/GenBank/DDBJ databases">
        <title>Genomic Encyclopedia of Archaeal and Bacterial Type Strains, Phase II (KMG-II): from individual species to whole genera.</title>
        <authorList>
            <person name="Goeker M."/>
        </authorList>
    </citation>
    <scope>NUCLEOTIDE SEQUENCE [LARGE SCALE GENOMIC DNA]</scope>
    <source>
        <strain evidence="2 3">ATCC BAA-1139</strain>
    </source>
</reference>
<sequence length="184" mass="20079">MYEQFRARAETVGAEVHRFKTRDEALDFVLLFIRNEGIQDAPQSCAVWADGPFLNGIDREQLRGKLPGLRFDVSRETAADARIGISEAGFAVTDTGSLVSDQTDVSQRLVSTLPAIHIALIGTDRILPDKAALFTRINPATSRYIAFITGPSRTADIERVLTIGVHGPKRLVIVFVDGMGGVNI</sequence>
<dbReference type="PANTHER" id="PTHR43682">
    <property type="entry name" value="LACTATE UTILIZATION PROTEIN C"/>
    <property type="match status" value="1"/>
</dbReference>